<comment type="subcellular location">
    <subcellularLocation>
        <location evidence="1">Membrane</location>
        <topology evidence="1">Multi-pass membrane protein</topology>
    </subcellularLocation>
</comment>
<comment type="similarity">
    <text evidence="2">Belongs to the UPF0014 family.</text>
</comment>
<evidence type="ECO:0000313" key="7">
    <source>
        <dbReference type="EMBL" id="GAD69157.1"/>
    </source>
</evidence>
<keyword evidence="5 6" id="KW-0472">Membrane</keyword>
<evidence type="ECO:0000313" key="8">
    <source>
        <dbReference type="Proteomes" id="UP000016570"/>
    </source>
</evidence>
<dbReference type="InterPro" id="IPR005226">
    <property type="entry name" value="UPF0014_fam"/>
</dbReference>
<accession>U3A748</accession>
<evidence type="ECO:0000256" key="5">
    <source>
        <dbReference type="ARBA" id="ARBA00023136"/>
    </source>
</evidence>
<feature type="transmembrane region" description="Helical" evidence="6">
    <location>
        <begin position="186"/>
        <end position="204"/>
    </location>
</feature>
<evidence type="ECO:0000256" key="4">
    <source>
        <dbReference type="ARBA" id="ARBA00022989"/>
    </source>
</evidence>
<protein>
    <recommendedName>
        <fullName evidence="9">ABC transporter permease protein</fullName>
    </recommendedName>
</protein>
<evidence type="ECO:0000256" key="2">
    <source>
        <dbReference type="ARBA" id="ARBA00005268"/>
    </source>
</evidence>
<feature type="transmembrane region" description="Helical" evidence="6">
    <location>
        <begin position="224"/>
        <end position="245"/>
    </location>
</feature>
<keyword evidence="8" id="KW-1185">Reference proteome</keyword>
<feature type="transmembrane region" description="Helical" evidence="6">
    <location>
        <begin position="37"/>
        <end position="55"/>
    </location>
</feature>
<dbReference type="GO" id="GO:0005886">
    <property type="term" value="C:plasma membrane"/>
    <property type="evidence" value="ECO:0007669"/>
    <property type="project" value="TreeGrafter"/>
</dbReference>
<evidence type="ECO:0008006" key="9">
    <source>
        <dbReference type="Google" id="ProtNLM"/>
    </source>
</evidence>
<evidence type="ECO:0000256" key="6">
    <source>
        <dbReference type="SAM" id="Phobius"/>
    </source>
</evidence>
<evidence type="ECO:0000256" key="3">
    <source>
        <dbReference type="ARBA" id="ARBA00022692"/>
    </source>
</evidence>
<dbReference type="AlphaFoldDB" id="U3A748"/>
<keyword evidence="4 6" id="KW-1133">Transmembrane helix</keyword>
<keyword evidence="3 6" id="KW-0812">Transmembrane</keyword>
<dbReference type="PANTHER" id="PTHR30028:SF0">
    <property type="entry name" value="PROTEIN ALUMINUM SENSITIVE 3"/>
    <property type="match status" value="1"/>
</dbReference>
<dbReference type="Pfam" id="PF03649">
    <property type="entry name" value="UPF0014"/>
    <property type="match status" value="1"/>
</dbReference>
<feature type="transmembrane region" description="Helical" evidence="6">
    <location>
        <begin position="6"/>
        <end position="25"/>
    </location>
</feature>
<feature type="transmembrane region" description="Helical" evidence="6">
    <location>
        <begin position="61"/>
        <end position="83"/>
    </location>
</feature>
<dbReference type="eggNOG" id="COG0390">
    <property type="taxonomic scope" value="Bacteria"/>
</dbReference>
<dbReference type="Proteomes" id="UP000016570">
    <property type="component" value="Unassembled WGS sequence"/>
</dbReference>
<dbReference type="PANTHER" id="PTHR30028">
    <property type="entry name" value="UPF0014 INNER MEMBRANE PROTEIN YBBM-RELATED"/>
    <property type="match status" value="1"/>
</dbReference>
<proteinExistence type="inferred from homology"/>
<dbReference type="EMBL" id="BATJ01000024">
    <property type="protein sequence ID" value="GAD69157.1"/>
    <property type="molecule type" value="Genomic_DNA"/>
</dbReference>
<name>U3A748_VIBPR</name>
<reference evidence="7 8" key="1">
    <citation type="submission" date="2013-09" db="EMBL/GenBank/DDBJ databases">
        <title>Whole genome shotgun sequence of Vibrio proteolyticus NBRC 13287.</title>
        <authorList>
            <person name="Isaki S."/>
            <person name="Hosoyama A."/>
            <person name="Numata M."/>
            <person name="Hashimoto M."/>
            <person name="Hosoyama Y."/>
            <person name="Tsuchikane K."/>
            <person name="Noguchi M."/>
            <person name="Hirakata S."/>
            <person name="Ichikawa N."/>
            <person name="Ohji S."/>
            <person name="Yamazoe A."/>
            <person name="Fujita N."/>
        </authorList>
    </citation>
    <scope>NUCLEOTIDE SEQUENCE [LARGE SCALE GENOMIC DNA]</scope>
    <source>
        <strain evidence="7 8">NBRC 13287</strain>
    </source>
</reference>
<feature type="transmembrane region" description="Helical" evidence="6">
    <location>
        <begin position="95"/>
        <end position="117"/>
    </location>
</feature>
<comment type="caution">
    <text evidence="7">The sequence shown here is derived from an EMBL/GenBank/DDBJ whole genome shotgun (WGS) entry which is preliminary data.</text>
</comment>
<evidence type="ECO:0000256" key="1">
    <source>
        <dbReference type="ARBA" id="ARBA00004141"/>
    </source>
</evidence>
<sequence>MQEIIDIGWGQLGVFGLILVVPLTINHYYQLNLGRDIVLGVGRMTIQLCLVGVYLEYLFSLNSLTINLLWLVLMVMVGASAILSKSRLPKRVLMGPVSAGLMIGLAPLLLILCLAVVQPTPLYSAQYVIPLSGMLLGNSLSGNIVALQNLFSAYEERKMEYEAAISLGASPYYASRPFVQNAMQKALAPILASMTTMGLVTLPGMMTGQILSGASPMVAIKYQLMIMIAIFTMMSISLTLCIQFTQRKILTKEGRVSVSFLKR</sequence>
<dbReference type="RefSeq" id="WP_021707125.1">
    <property type="nucleotide sequence ID" value="NZ_BATJ01000024.1"/>
</dbReference>
<organism evidence="7 8">
    <name type="scientific">Vibrio proteolyticus NBRC 13287</name>
    <dbReference type="NCBI Taxonomy" id="1219065"/>
    <lineage>
        <taxon>Bacteria</taxon>
        <taxon>Pseudomonadati</taxon>
        <taxon>Pseudomonadota</taxon>
        <taxon>Gammaproteobacteria</taxon>
        <taxon>Vibrionales</taxon>
        <taxon>Vibrionaceae</taxon>
        <taxon>Vibrio</taxon>
    </lineage>
</organism>
<dbReference type="STRING" id="1219065.VPR01S_24_00120"/>
<gene>
    <name evidence="7" type="ORF">VPR01S_24_00120</name>
</gene>